<organism evidence="8 9">
    <name type="scientific">Ktedonosporobacter rubrisoli</name>
    <dbReference type="NCBI Taxonomy" id="2509675"/>
    <lineage>
        <taxon>Bacteria</taxon>
        <taxon>Bacillati</taxon>
        <taxon>Chloroflexota</taxon>
        <taxon>Ktedonobacteria</taxon>
        <taxon>Ktedonobacterales</taxon>
        <taxon>Ktedonosporobacteraceae</taxon>
        <taxon>Ktedonosporobacter</taxon>
    </lineage>
</organism>
<dbReference type="Gene3D" id="3.30.565.10">
    <property type="entry name" value="Histidine kinase-like ATPase, C-terminal domain"/>
    <property type="match status" value="1"/>
</dbReference>
<dbReference type="OrthoDB" id="147914at2"/>
<dbReference type="GO" id="GO:0007234">
    <property type="term" value="P:osmosensory signaling via phosphorelay pathway"/>
    <property type="evidence" value="ECO:0007669"/>
    <property type="project" value="TreeGrafter"/>
</dbReference>
<comment type="catalytic activity">
    <reaction evidence="1">
        <text>ATP + protein L-histidine = ADP + protein N-phospho-L-histidine.</text>
        <dbReference type="EC" id="2.7.13.3"/>
    </reaction>
</comment>
<evidence type="ECO:0000256" key="3">
    <source>
        <dbReference type="ARBA" id="ARBA00022679"/>
    </source>
</evidence>
<feature type="domain" description="Histidine kinase" evidence="6">
    <location>
        <begin position="374"/>
        <end position="578"/>
    </location>
</feature>
<dbReference type="RefSeq" id="WP_129890291.1">
    <property type="nucleotide sequence ID" value="NZ_CP035758.1"/>
</dbReference>
<dbReference type="EMBL" id="CP035758">
    <property type="protein sequence ID" value="QBD79238.1"/>
    <property type="molecule type" value="Genomic_DNA"/>
</dbReference>
<dbReference type="InterPro" id="IPR000014">
    <property type="entry name" value="PAS"/>
</dbReference>
<evidence type="ECO:0000313" key="9">
    <source>
        <dbReference type="Proteomes" id="UP000290365"/>
    </source>
</evidence>
<dbReference type="SUPFAM" id="SSF55781">
    <property type="entry name" value="GAF domain-like"/>
    <property type="match status" value="1"/>
</dbReference>
<evidence type="ECO:0000259" key="6">
    <source>
        <dbReference type="PROSITE" id="PS50109"/>
    </source>
</evidence>
<evidence type="ECO:0000256" key="2">
    <source>
        <dbReference type="ARBA" id="ARBA00012438"/>
    </source>
</evidence>
<dbReference type="InterPro" id="IPR005467">
    <property type="entry name" value="His_kinase_dom"/>
</dbReference>
<reference evidence="8 9" key="1">
    <citation type="submission" date="2019-01" db="EMBL/GenBank/DDBJ databases">
        <title>Ktedonosporobacter rubrisoli SCAWS-G2.</title>
        <authorList>
            <person name="Huang Y."/>
            <person name="Yan B."/>
        </authorList>
    </citation>
    <scope>NUCLEOTIDE SEQUENCE [LARGE SCALE GENOMIC DNA]</scope>
    <source>
        <strain evidence="8 9">SCAWS-G2</strain>
    </source>
</reference>
<dbReference type="CDD" id="cd00130">
    <property type="entry name" value="PAS"/>
    <property type="match status" value="1"/>
</dbReference>
<dbReference type="KEGG" id="kbs:EPA93_25945"/>
<dbReference type="InterPro" id="IPR050351">
    <property type="entry name" value="BphY/WalK/GraS-like"/>
</dbReference>
<dbReference type="Proteomes" id="UP000290365">
    <property type="component" value="Chromosome"/>
</dbReference>
<protein>
    <recommendedName>
        <fullName evidence="2">histidine kinase</fullName>
        <ecNumber evidence="2">2.7.13.3</ecNumber>
    </recommendedName>
</protein>
<evidence type="ECO:0000256" key="1">
    <source>
        <dbReference type="ARBA" id="ARBA00000085"/>
    </source>
</evidence>
<dbReference type="Pfam" id="PF08448">
    <property type="entry name" value="PAS_4"/>
    <property type="match status" value="1"/>
</dbReference>
<feature type="domain" description="PAS" evidence="7">
    <location>
        <begin position="35"/>
        <end position="89"/>
    </location>
</feature>
<dbReference type="InterPro" id="IPR036890">
    <property type="entry name" value="HATPase_C_sf"/>
</dbReference>
<evidence type="ECO:0000313" key="8">
    <source>
        <dbReference type="EMBL" id="QBD79238.1"/>
    </source>
</evidence>
<dbReference type="GO" id="GO:0004673">
    <property type="term" value="F:protein histidine kinase activity"/>
    <property type="evidence" value="ECO:0007669"/>
    <property type="project" value="UniProtKB-EC"/>
</dbReference>
<dbReference type="Gene3D" id="3.30.450.20">
    <property type="entry name" value="PAS domain"/>
    <property type="match status" value="1"/>
</dbReference>
<dbReference type="InterPro" id="IPR035965">
    <property type="entry name" value="PAS-like_dom_sf"/>
</dbReference>
<dbReference type="EC" id="2.7.13.3" evidence="2"/>
<keyword evidence="3" id="KW-0808">Transferase</keyword>
<evidence type="ECO:0000256" key="4">
    <source>
        <dbReference type="ARBA" id="ARBA00022777"/>
    </source>
</evidence>
<accession>A0A4P6JUC1</accession>
<gene>
    <name evidence="8" type="ORF">EPA93_25945</name>
</gene>
<dbReference type="NCBIfam" id="TIGR00229">
    <property type="entry name" value="sensory_box"/>
    <property type="match status" value="1"/>
</dbReference>
<evidence type="ECO:0000256" key="5">
    <source>
        <dbReference type="ARBA" id="ARBA00023136"/>
    </source>
</evidence>
<dbReference type="PANTHER" id="PTHR42878">
    <property type="entry name" value="TWO-COMPONENT HISTIDINE KINASE"/>
    <property type="match status" value="1"/>
</dbReference>
<sequence>MPSDDTQHNYIQPESQPKQVRLVTAIGQSQLARGDESYYHTLFESLDQGIVCQDADGQIIQANAAAEYLLGMKLEAMRGRTLLDPLWRPLQENGSPFPADLHPTLSALRTGQPVSGTIIGMFNQQENAYRWFTVSSVPRFQANVERPHQVYTILHDFTTLHNQEQRMQQALEAILALAEIGAQTLLGQTPQMASAAQEQPDPQLQQKQAEQCCHLLGCQRLGLAALERPDELLRPLLTLGTSAAHARNLRNALQTLRLSNLFGDPQLVARLNAGESLALAKALPACGEQLSFQIIVPVAAAGQLSGILLLDYGSIQPHLSAQEQIAVQATARVAALLIEYEKAQHTISQQQLKLHAVQQELEHMQHIQQNVSSILEHEVQATLIGMQNYSELLCNHELSSPEIKELATDICLDSKHLSGLIGSVFELQHRQKEPLQLSLEWLDLNAVLAELVSHTRSLMPSCQFRLQLANALPIFRGDKDKLTTAMLGLLHNTARYTPQGGEVHISSTVEGNVIHVSMRNLSAVVSTEIADQAMLYPENAEPDLALIHGIIQMHGGKIWAESMTDQGLTFHFTVQFTNSY</sequence>
<keyword evidence="4" id="KW-0418">Kinase</keyword>
<dbReference type="PROSITE" id="PS50109">
    <property type="entry name" value="HIS_KIN"/>
    <property type="match status" value="1"/>
</dbReference>
<proteinExistence type="predicted"/>
<dbReference type="PANTHER" id="PTHR42878:SF15">
    <property type="entry name" value="BACTERIOPHYTOCHROME"/>
    <property type="match status" value="1"/>
</dbReference>
<dbReference type="AlphaFoldDB" id="A0A4P6JUC1"/>
<evidence type="ECO:0000259" key="7">
    <source>
        <dbReference type="PROSITE" id="PS50112"/>
    </source>
</evidence>
<keyword evidence="9" id="KW-1185">Reference proteome</keyword>
<dbReference type="PROSITE" id="PS50112">
    <property type="entry name" value="PAS"/>
    <property type="match status" value="1"/>
</dbReference>
<dbReference type="SUPFAM" id="SSF55874">
    <property type="entry name" value="ATPase domain of HSP90 chaperone/DNA topoisomerase II/histidine kinase"/>
    <property type="match status" value="1"/>
</dbReference>
<dbReference type="Gene3D" id="1.10.287.130">
    <property type="match status" value="1"/>
</dbReference>
<name>A0A4P6JUC1_KTERU</name>
<dbReference type="GO" id="GO:0000156">
    <property type="term" value="F:phosphorelay response regulator activity"/>
    <property type="evidence" value="ECO:0007669"/>
    <property type="project" value="TreeGrafter"/>
</dbReference>
<dbReference type="GO" id="GO:0030295">
    <property type="term" value="F:protein kinase activator activity"/>
    <property type="evidence" value="ECO:0007669"/>
    <property type="project" value="TreeGrafter"/>
</dbReference>
<keyword evidence="5" id="KW-0472">Membrane</keyword>
<dbReference type="InterPro" id="IPR013656">
    <property type="entry name" value="PAS_4"/>
</dbReference>
<dbReference type="GO" id="GO:0016020">
    <property type="term" value="C:membrane"/>
    <property type="evidence" value="ECO:0007669"/>
    <property type="project" value="UniProtKB-SubCell"/>
</dbReference>
<dbReference type="SUPFAM" id="SSF55785">
    <property type="entry name" value="PYP-like sensor domain (PAS domain)"/>
    <property type="match status" value="1"/>
</dbReference>
<dbReference type="SMART" id="SM00091">
    <property type="entry name" value="PAS"/>
    <property type="match status" value="2"/>
</dbReference>